<feature type="domain" description="N-acetyltransferase" evidence="2">
    <location>
        <begin position="31"/>
        <end position="163"/>
    </location>
</feature>
<gene>
    <name evidence="3" type="ORF">GCM10023257_34930</name>
</gene>
<comment type="caution">
    <text evidence="3">The sequence shown here is derived from an EMBL/GenBank/DDBJ whole genome shotgun (WGS) entry which is preliminary data.</text>
</comment>
<accession>A0ABP9I9Q5</accession>
<organism evidence="3 4">
    <name type="scientific">Streptomyces hyderabadensis</name>
    <dbReference type="NCBI Taxonomy" id="598549"/>
    <lineage>
        <taxon>Bacteria</taxon>
        <taxon>Bacillati</taxon>
        <taxon>Actinomycetota</taxon>
        <taxon>Actinomycetes</taxon>
        <taxon>Kitasatosporales</taxon>
        <taxon>Streptomycetaceae</taxon>
        <taxon>Streptomyces</taxon>
    </lineage>
</organism>
<dbReference type="Pfam" id="PF13302">
    <property type="entry name" value="Acetyltransf_3"/>
    <property type="match status" value="1"/>
</dbReference>
<dbReference type="RefSeq" id="WP_226027874.1">
    <property type="nucleotide sequence ID" value="NZ_BAABIV010000013.1"/>
</dbReference>
<dbReference type="InterPro" id="IPR016181">
    <property type="entry name" value="Acyl_CoA_acyltransferase"/>
</dbReference>
<dbReference type="Proteomes" id="UP001500610">
    <property type="component" value="Unassembled WGS sequence"/>
</dbReference>
<feature type="region of interest" description="Disordered" evidence="1">
    <location>
        <begin position="174"/>
        <end position="198"/>
    </location>
</feature>
<evidence type="ECO:0000313" key="3">
    <source>
        <dbReference type="EMBL" id="GAA4991430.1"/>
    </source>
</evidence>
<name>A0ABP9I9Q5_9ACTN</name>
<evidence type="ECO:0000313" key="4">
    <source>
        <dbReference type="Proteomes" id="UP001500610"/>
    </source>
</evidence>
<keyword evidence="4" id="KW-1185">Reference proteome</keyword>
<reference evidence="4" key="1">
    <citation type="journal article" date="2019" name="Int. J. Syst. Evol. Microbiol.">
        <title>The Global Catalogue of Microorganisms (GCM) 10K type strain sequencing project: providing services to taxonomists for standard genome sequencing and annotation.</title>
        <authorList>
            <consortium name="The Broad Institute Genomics Platform"/>
            <consortium name="The Broad Institute Genome Sequencing Center for Infectious Disease"/>
            <person name="Wu L."/>
            <person name="Ma J."/>
        </authorList>
    </citation>
    <scope>NUCLEOTIDE SEQUENCE [LARGE SCALE GENOMIC DNA]</scope>
    <source>
        <strain evidence="4">JCM 17657</strain>
    </source>
</reference>
<evidence type="ECO:0000259" key="2">
    <source>
        <dbReference type="Pfam" id="PF13302"/>
    </source>
</evidence>
<dbReference type="PANTHER" id="PTHR43441">
    <property type="entry name" value="RIBOSOMAL-PROTEIN-SERINE ACETYLTRANSFERASE"/>
    <property type="match status" value="1"/>
</dbReference>
<dbReference type="EMBL" id="BAABIV010000013">
    <property type="protein sequence ID" value="GAA4991430.1"/>
    <property type="molecule type" value="Genomic_DNA"/>
</dbReference>
<sequence length="198" mass="21495">MTEGSLSRLPRENIELPGGAAVLRRRSLVSDDAFIDAVAADVEHLGEWLRWAQHPPTREETEGFRAEQDADWDAGRSFVYVLTPADRFDKVLGGGAMFPNGEDGVLEIGYWVCSPATGRGLATRAAAALTEEGLGLPGVEAMEIHCDRANVRSAEIPPRIGYRLLRVEPDEPQTAAEAGQSMVWRHDGAGPRPLLQAP</sequence>
<evidence type="ECO:0000256" key="1">
    <source>
        <dbReference type="SAM" id="MobiDB-lite"/>
    </source>
</evidence>
<protein>
    <submittedName>
        <fullName evidence="3">GNAT family N-acetyltransferase</fullName>
    </submittedName>
</protein>
<dbReference type="Gene3D" id="3.40.630.30">
    <property type="match status" value="1"/>
</dbReference>
<dbReference type="InterPro" id="IPR051908">
    <property type="entry name" value="Ribosomal_N-acetyltransferase"/>
</dbReference>
<dbReference type="SUPFAM" id="SSF55729">
    <property type="entry name" value="Acyl-CoA N-acyltransferases (Nat)"/>
    <property type="match status" value="1"/>
</dbReference>
<dbReference type="PANTHER" id="PTHR43441:SF3">
    <property type="entry name" value="ACETYLTRANSFERASE"/>
    <property type="match status" value="1"/>
</dbReference>
<proteinExistence type="predicted"/>
<dbReference type="InterPro" id="IPR000182">
    <property type="entry name" value="GNAT_dom"/>
</dbReference>